<organism evidence="3 4">
    <name type="scientific">Suillus plorans</name>
    <dbReference type="NCBI Taxonomy" id="116603"/>
    <lineage>
        <taxon>Eukaryota</taxon>
        <taxon>Fungi</taxon>
        <taxon>Dikarya</taxon>
        <taxon>Basidiomycota</taxon>
        <taxon>Agaricomycotina</taxon>
        <taxon>Agaricomycetes</taxon>
        <taxon>Agaricomycetidae</taxon>
        <taxon>Boletales</taxon>
        <taxon>Suillineae</taxon>
        <taxon>Suillaceae</taxon>
        <taxon>Suillus</taxon>
    </lineage>
</organism>
<comment type="caution">
    <text evidence="3">The sequence shown here is derived from an EMBL/GenBank/DDBJ whole genome shotgun (WGS) entry which is preliminary data.</text>
</comment>
<feature type="signal peptide" evidence="1">
    <location>
        <begin position="1"/>
        <end position="21"/>
    </location>
</feature>
<dbReference type="Proteomes" id="UP000719766">
    <property type="component" value="Unassembled WGS sequence"/>
</dbReference>
<dbReference type="EMBL" id="JABBWE010000031">
    <property type="protein sequence ID" value="KAG1793264.1"/>
    <property type="molecule type" value="Genomic_DNA"/>
</dbReference>
<gene>
    <name evidence="3" type="ORF">HD556DRAFT_1443694</name>
</gene>
<dbReference type="SUPFAM" id="SSF75304">
    <property type="entry name" value="Amidase signature (AS) enzymes"/>
    <property type="match status" value="1"/>
</dbReference>
<proteinExistence type="predicted"/>
<sequence length="557" mass="58976">MFAIKLSLVFSTLLSVGSGLAYVTYGTSPKNGQALPDLLYATIDDLQSGLAAGTFTSVDLVKAYVARIDEVNPVLHAVIETNPDALVIAASLDAERADGSTRGKLHGIPICIKDNIATLDKMNNTAGSFALLGAIPPSDSTVAAKLKAAGAIIIGKCNLSQWANYRSSNSTNGWTSRGGQTMGAYYPMQDPSGSSSGPGVVSSIGLAAAAVGTETSGSIISPSSRNSLTGIKPSVGLTSRYLVVPISQTQDTIGPLTRTMMDAAYILSVIAGAFVSDACEDSHDNYTSAIPFETIPDYAAECTSEGLKNAKIGIPRNAMTVSSTNGPEITAFNASIDIFKKLGATIVDNANFPDLAGYKNFTGAGYTTDPVVGADFVYDVANYFNEMTTNPNNIVNLQQLINFTETYAPEDYPDRNIATWLGAASLNITMGDADYYAALLQQYYYGSNATILGALETYDLDALIIPSSMSPGYAAIAGYPIVTVPLGYYPATTNVTYNSRGTLVELGPNFPFGLSFYGRRFSEATLVKYACAFEAATNYRQLRDPYIIPNIQLVDVM</sequence>
<accession>A0A9P7ANX0</accession>
<dbReference type="Gene3D" id="3.90.1300.10">
    <property type="entry name" value="Amidase signature (AS) domain"/>
    <property type="match status" value="1"/>
</dbReference>
<dbReference type="AlphaFoldDB" id="A0A9P7ANX0"/>
<protein>
    <submittedName>
        <fullName evidence="3">Glutamyl-tRNA amidotransferase subunit A</fullName>
    </submittedName>
</protein>
<dbReference type="InterPro" id="IPR036928">
    <property type="entry name" value="AS_sf"/>
</dbReference>
<dbReference type="Pfam" id="PF01425">
    <property type="entry name" value="Amidase"/>
    <property type="match status" value="1"/>
</dbReference>
<feature type="domain" description="Amidase" evidence="2">
    <location>
        <begin position="59"/>
        <end position="526"/>
    </location>
</feature>
<feature type="chain" id="PRO_5040348500" evidence="1">
    <location>
        <begin position="22"/>
        <end position="557"/>
    </location>
</feature>
<evidence type="ECO:0000313" key="4">
    <source>
        <dbReference type="Proteomes" id="UP000719766"/>
    </source>
</evidence>
<dbReference type="GeneID" id="64600416"/>
<keyword evidence="1" id="KW-0732">Signal</keyword>
<evidence type="ECO:0000256" key="1">
    <source>
        <dbReference type="SAM" id="SignalP"/>
    </source>
</evidence>
<dbReference type="InterPro" id="IPR023631">
    <property type="entry name" value="Amidase_dom"/>
</dbReference>
<reference evidence="3" key="1">
    <citation type="journal article" date="2020" name="New Phytol.">
        <title>Comparative genomics reveals dynamic genome evolution in host specialist ectomycorrhizal fungi.</title>
        <authorList>
            <person name="Lofgren L.A."/>
            <person name="Nguyen N.H."/>
            <person name="Vilgalys R."/>
            <person name="Ruytinx J."/>
            <person name="Liao H.L."/>
            <person name="Branco S."/>
            <person name="Kuo A."/>
            <person name="LaButti K."/>
            <person name="Lipzen A."/>
            <person name="Andreopoulos W."/>
            <person name="Pangilinan J."/>
            <person name="Riley R."/>
            <person name="Hundley H."/>
            <person name="Na H."/>
            <person name="Barry K."/>
            <person name="Grigoriev I.V."/>
            <person name="Stajich J.E."/>
            <person name="Kennedy P.G."/>
        </authorList>
    </citation>
    <scope>NUCLEOTIDE SEQUENCE</scope>
    <source>
        <strain evidence="3">S12</strain>
    </source>
</reference>
<name>A0A9P7ANX0_9AGAM</name>
<evidence type="ECO:0000313" key="3">
    <source>
        <dbReference type="EMBL" id="KAG1793264.1"/>
    </source>
</evidence>
<evidence type="ECO:0000259" key="2">
    <source>
        <dbReference type="Pfam" id="PF01425"/>
    </source>
</evidence>
<dbReference type="RefSeq" id="XP_041159720.1">
    <property type="nucleotide sequence ID" value="XM_041306652.1"/>
</dbReference>
<keyword evidence="4" id="KW-1185">Reference proteome</keyword>
<dbReference type="PANTHER" id="PTHR42678:SF34">
    <property type="entry name" value="OS04G0183300 PROTEIN"/>
    <property type="match status" value="1"/>
</dbReference>
<dbReference type="OrthoDB" id="566138at2759"/>
<dbReference type="PANTHER" id="PTHR42678">
    <property type="entry name" value="AMIDASE"/>
    <property type="match status" value="1"/>
</dbReference>